<protein>
    <recommendedName>
        <fullName evidence="9">Wax synthase domain-containing protein</fullName>
    </recommendedName>
</protein>
<feature type="region of interest" description="Disordered" evidence="7">
    <location>
        <begin position="123"/>
        <end position="148"/>
    </location>
</feature>
<gene>
    <name evidence="10" type="ORF">H2204_009932</name>
</gene>
<evidence type="ECO:0000256" key="8">
    <source>
        <dbReference type="SAM" id="Phobius"/>
    </source>
</evidence>
<dbReference type="GO" id="GO:0006629">
    <property type="term" value="P:lipid metabolic process"/>
    <property type="evidence" value="ECO:0007669"/>
    <property type="project" value="InterPro"/>
</dbReference>
<feature type="transmembrane region" description="Helical" evidence="8">
    <location>
        <begin position="448"/>
        <end position="469"/>
    </location>
</feature>
<comment type="similarity">
    <text evidence="2">Belongs to the wax synthase family.</text>
</comment>
<feature type="domain" description="Wax synthase" evidence="9">
    <location>
        <begin position="373"/>
        <end position="451"/>
    </location>
</feature>
<dbReference type="PANTHER" id="PTHR31595:SF67">
    <property type="entry name" value="WAX SYNTHASE DOMAIN-CONTAINING PROTEIN"/>
    <property type="match status" value="1"/>
</dbReference>
<evidence type="ECO:0000256" key="6">
    <source>
        <dbReference type="ARBA" id="ARBA00023136"/>
    </source>
</evidence>
<dbReference type="AlphaFoldDB" id="A0AA39CTB0"/>
<dbReference type="PANTHER" id="PTHR31595">
    <property type="entry name" value="LONG-CHAIN-ALCOHOL O-FATTY-ACYLTRANSFERASE 3-RELATED"/>
    <property type="match status" value="1"/>
</dbReference>
<keyword evidence="3" id="KW-0808">Transferase</keyword>
<organism evidence="10 11">
    <name type="scientific">Knufia peltigerae</name>
    <dbReference type="NCBI Taxonomy" id="1002370"/>
    <lineage>
        <taxon>Eukaryota</taxon>
        <taxon>Fungi</taxon>
        <taxon>Dikarya</taxon>
        <taxon>Ascomycota</taxon>
        <taxon>Pezizomycotina</taxon>
        <taxon>Eurotiomycetes</taxon>
        <taxon>Chaetothyriomycetidae</taxon>
        <taxon>Chaetothyriales</taxon>
        <taxon>Trichomeriaceae</taxon>
        <taxon>Knufia</taxon>
    </lineage>
</organism>
<comment type="subcellular location">
    <subcellularLocation>
        <location evidence="1">Membrane</location>
        <topology evidence="1">Multi-pass membrane protein</topology>
    </subcellularLocation>
</comment>
<proteinExistence type="inferred from homology"/>
<evidence type="ECO:0000256" key="2">
    <source>
        <dbReference type="ARBA" id="ARBA00007282"/>
    </source>
</evidence>
<feature type="transmembrane region" description="Helical" evidence="8">
    <location>
        <begin position="84"/>
        <end position="109"/>
    </location>
</feature>
<feature type="transmembrane region" description="Helical" evidence="8">
    <location>
        <begin position="363"/>
        <end position="381"/>
    </location>
</feature>
<keyword evidence="4 8" id="KW-0812">Transmembrane</keyword>
<keyword evidence="11" id="KW-1185">Reference proteome</keyword>
<feature type="compositionally biased region" description="Polar residues" evidence="7">
    <location>
        <begin position="129"/>
        <end position="144"/>
    </location>
</feature>
<evidence type="ECO:0000259" key="9">
    <source>
        <dbReference type="Pfam" id="PF13813"/>
    </source>
</evidence>
<keyword evidence="6 8" id="KW-0472">Membrane</keyword>
<name>A0AA39CTB0_9EURO</name>
<feature type="transmembrane region" description="Helical" evidence="8">
    <location>
        <begin position="481"/>
        <end position="503"/>
    </location>
</feature>
<keyword evidence="5 8" id="KW-1133">Transmembrane helix</keyword>
<feature type="transmembrane region" description="Helical" evidence="8">
    <location>
        <begin position="417"/>
        <end position="436"/>
    </location>
</feature>
<evidence type="ECO:0000256" key="4">
    <source>
        <dbReference type="ARBA" id="ARBA00022692"/>
    </source>
</evidence>
<reference evidence="10" key="1">
    <citation type="submission" date="2022-10" db="EMBL/GenBank/DDBJ databases">
        <title>Culturing micro-colonial fungi from biological soil crusts in the Mojave desert and describing Neophaeococcomyces mojavensis, and introducing the new genera and species Taxawa tesnikishii.</title>
        <authorList>
            <person name="Kurbessoian T."/>
            <person name="Stajich J.E."/>
        </authorList>
    </citation>
    <scope>NUCLEOTIDE SEQUENCE</scope>
    <source>
        <strain evidence="10">TK_35</strain>
    </source>
</reference>
<evidence type="ECO:0000256" key="7">
    <source>
        <dbReference type="SAM" id="MobiDB-lite"/>
    </source>
</evidence>
<evidence type="ECO:0000256" key="3">
    <source>
        <dbReference type="ARBA" id="ARBA00022679"/>
    </source>
</evidence>
<evidence type="ECO:0000256" key="5">
    <source>
        <dbReference type="ARBA" id="ARBA00022989"/>
    </source>
</evidence>
<dbReference type="InterPro" id="IPR044851">
    <property type="entry name" value="Wax_synthase"/>
</dbReference>
<feature type="transmembrane region" description="Helical" evidence="8">
    <location>
        <begin position="60"/>
        <end position="78"/>
    </location>
</feature>
<evidence type="ECO:0000256" key="1">
    <source>
        <dbReference type="ARBA" id="ARBA00004141"/>
    </source>
</evidence>
<feature type="transmembrane region" description="Helical" evidence="8">
    <location>
        <begin position="314"/>
        <end position="343"/>
    </location>
</feature>
<evidence type="ECO:0000313" key="11">
    <source>
        <dbReference type="Proteomes" id="UP001172681"/>
    </source>
</evidence>
<accession>A0AA39CTB0</accession>
<dbReference type="EMBL" id="JAPDRN010000080">
    <property type="protein sequence ID" value="KAJ9626787.1"/>
    <property type="molecule type" value="Genomic_DNA"/>
</dbReference>
<dbReference type="GO" id="GO:0016020">
    <property type="term" value="C:membrane"/>
    <property type="evidence" value="ECO:0007669"/>
    <property type="project" value="UniProtKB-SubCell"/>
</dbReference>
<sequence length="563" mass="63075">MVSNYISLYRQTLAERQRRYNAAIGSKEFTPFLYPWDALPSAYLLLALLIAPRLPRKQAVFVRLIAFLLTLTHSLYLYTHRRTIWLAGGYGIGLINQWGIIMAAALLLFNDPAQSFRRLETRSPRLENGHSQPNGGSRTPTSADGTAEVDLRKRRVPGIYTSTNVKQVTFPGSTQPATRPYDLVWQGFPHGKGVLHAVDWVADLVTSFRGPNWGHRIPTLGGIDGPVPRDPSARHSKCDRRSKTTAVPKQTLQALRGQAIRDFVVGYLLLDLLKTTMITDPYFLGVVSLDSPTLWPWLSAVNEMMPIATRLVRLFMSISGVISALTLIFSLSPLFFAFILPSLVDVSHLTKSPLLEPWMYAPFWYPLTTSVLHTGLAGFWGKFWHQMFRFGISEPARFVIEGTGIDKRGNTARMIQLLVAFGLSGSIHAAGSYTTFSIIPSRPFSGPLLFFLSQGIGIYLQSLSVKAVYKYVPHAERVPLAVREVGNLLYVMVYLFFTGPLLADDFARCGLWLFEPVPISFLRGLGFGPGGKDEGWWAWYQEGSKTLGWYEGDRWWTTGVAIY</sequence>
<dbReference type="Pfam" id="PF13813">
    <property type="entry name" value="MBOAT_2"/>
    <property type="match status" value="1"/>
</dbReference>
<evidence type="ECO:0000313" key="10">
    <source>
        <dbReference type="EMBL" id="KAJ9626787.1"/>
    </source>
</evidence>
<dbReference type="GO" id="GO:0008374">
    <property type="term" value="F:O-acyltransferase activity"/>
    <property type="evidence" value="ECO:0007669"/>
    <property type="project" value="InterPro"/>
</dbReference>
<dbReference type="Proteomes" id="UP001172681">
    <property type="component" value="Unassembled WGS sequence"/>
</dbReference>
<dbReference type="InterPro" id="IPR032805">
    <property type="entry name" value="Wax_synthase_dom"/>
</dbReference>
<comment type="caution">
    <text evidence="10">The sequence shown here is derived from an EMBL/GenBank/DDBJ whole genome shotgun (WGS) entry which is preliminary data.</text>
</comment>